<dbReference type="EMBL" id="OU963902">
    <property type="protein sequence ID" value="CAH2992231.1"/>
    <property type="molecule type" value="Genomic_DNA"/>
</dbReference>
<organism evidence="3 4">
    <name type="scientific">Chilo suppressalis</name>
    <name type="common">Asiatic rice borer moth</name>
    <dbReference type="NCBI Taxonomy" id="168631"/>
    <lineage>
        <taxon>Eukaryota</taxon>
        <taxon>Metazoa</taxon>
        <taxon>Ecdysozoa</taxon>
        <taxon>Arthropoda</taxon>
        <taxon>Hexapoda</taxon>
        <taxon>Insecta</taxon>
        <taxon>Pterygota</taxon>
        <taxon>Neoptera</taxon>
        <taxon>Endopterygota</taxon>
        <taxon>Lepidoptera</taxon>
        <taxon>Glossata</taxon>
        <taxon>Ditrysia</taxon>
        <taxon>Pyraloidea</taxon>
        <taxon>Crambidae</taxon>
        <taxon>Crambinae</taxon>
        <taxon>Chilo</taxon>
    </lineage>
</organism>
<keyword evidence="4" id="KW-1185">Reference proteome</keyword>
<gene>
    <name evidence="3" type="ORF">CHILSU_LOCUS11197</name>
</gene>
<protein>
    <recommendedName>
        <fullName evidence="5">THAP-type domain-containing protein</fullName>
    </recommendedName>
</protein>
<evidence type="ECO:0000259" key="2">
    <source>
        <dbReference type="Pfam" id="PF21788"/>
    </source>
</evidence>
<accession>A0ABN8LBP8</accession>
<dbReference type="Pfam" id="PF21788">
    <property type="entry name" value="TNP-like_GBD"/>
    <property type="match status" value="1"/>
</dbReference>
<sequence>MYFFFIAENMDPQLEHSYTRKRHFDHTYCMEPLKEVVNANSSVLHCLPSTSQNPPNFTASVSSNWSTAAVSGNQLQAKPNAAGKFCGSYKTLNFLYSVLYINFMKTRFFLITPIIILICCIFSESHLLPKKTKVSRKRMVKKVKDLEPSCQMLYKEYKKAKKLAAFHQRAKQALKFNKEKCFEKITKNMNPYAKKILKMQINLCTKRKKGYRFTTEEKLIALSIMKQSPKCYKFLHKIFILPSRFTLNKMVAKLNIQAGICPQVFNLIKKEVTEWPEKKKWCSIIFDEMSLEMGLTYDKNNDNINGFVELGEKSSQFADHALVFLLRGAVFKWQQPIAFYYCEGATSALQLKQILKEIVSAVRESGLNPIALICDQGSAFQAALKSLKDDTRRDQLLSNQEPDGTVIINGLNMNIIYDPPHLIKGLRNNFLNKNIILDGKLSKWSDILHVYETDCHHTEARLLHKLNDQHVVPEKIKKMKVKNCVRVFSKTVSAALFYTSKFSHYADGSPVSNTTKNTAEIVLFFDQLFDSVNGASILSHKKGKPLRTAVTEKSPHHKFWQDSIKKLETIKYVDTAGNEKTVPSLKKIVITLNSYVRLWQFLKNHEIKIMRPRYYNSDPIENFFGQVRAYNYRSNDPNCHSFKCTFKSLLITRFIKFHNGTFNCEDDPAEQVLN</sequence>
<dbReference type="InterPro" id="IPR048366">
    <property type="entry name" value="TNP-like_GBD"/>
</dbReference>
<evidence type="ECO:0000313" key="3">
    <source>
        <dbReference type="EMBL" id="CAH2992231.1"/>
    </source>
</evidence>
<dbReference type="InterPro" id="IPR048365">
    <property type="entry name" value="TNP-like_RNaseH_N"/>
</dbReference>
<evidence type="ECO:0000259" key="1">
    <source>
        <dbReference type="Pfam" id="PF21787"/>
    </source>
</evidence>
<proteinExistence type="predicted"/>
<evidence type="ECO:0000313" key="4">
    <source>
        <dbReference type="Proteomes" id="UP001153292"/>
    </source>
</evidence>
<name>A0ABN8LBP8_CHISP</name>
<reference evidence="3" key="1">
    <citation type="submission" date="2021-12" db="EMBL/GenBank/DDBJ databases">
        <authorList>
            <person name="King R."/>
        </authorList>
    </citation>
    <scope>NUCLEOTIDE SEQUENCE</scope>
</reference>
<feature type="domain" description="Transposable element P transposase-like RNase H" evidence="1">
    <location>
        <begin position="257"/>
        <end position="387"/>
    </location>
</feature>
<dbReference type="Pfam" id="PF21787">
    <property type="entry name" value="TNP-like_RNaseH_N"/>
    <property type="match status" value="1"/>
</dbReference>
<dbReference type="Proteomes" id="UP001153292">
    <property type="component" value="Chromosome 9"/>
</dbReference>
<feature type="domain" description="Transposable element P transposase-like GTP-binding insertion" evidence="2">
    <location>
        <begin position="421"/>
        <end position="542"/>
    </location>
</feature>
<evidence type="ECO:0008006" key="5">
    <source>
        <dbReference type="Google" id="ProtNLM"/>
    </source>
</evidence>